<comment type="catalytic activity">
    <reaction evidence="10">
        <text>a 5,6-dihydrouridine in tRNA + NAD(+) = a uridine in tRNA + NADH + H(+)</text>
        <dbReference type="Rhea" id="RHEA:54452"/>
        <dbReference type="Rhea" id="RHEA-COMP:13339"/>
        <dbReference type="Rhea" id="RHEA-COMP:13887"/>
        <dbReference type="ChEBI" id="CHEBI:15378"/>
        <dbReference type="ChEBI" id="CHEBI:57540"/>
        <dbReference type="ChEBI" id="CHEBI:57945"/>
        <dbReference type="ChEBI" id="CHEBI:65315"/>
        <dbReference type="ChEBI" id="CHEBI:74443"/>
    </reaction>
</comment>
<feature type="binding site" evidence="13">
    <location>
        <position position="153"/>
    </location>
    <ligand>
        <name>FMN</name>
        <dbReference type="ChEBI" id="CHEBI:58210"/>
    </ligand>
</feature>
<name>A0A1G1YG42_9BACT</name>
<evidence type="ECO:0000256" key="6">
    <source>
        <dbReference type="ARBA" id="ARBA00022857"/>
    </source>
</evidence>
<evidence type="ECO:0000256" key="10">
    <source>
        <dbReference type="ARBA" id="ARBA00048802"/>
    </source>
</evidence>
<keyword evidence="8 11" id="KW-0560">Oxidoreductase</keyword>
<protein>
    <recommendedName>
        <fullName evidence="11">tRNA-dihydrouridine synthase</fullName>
        <ecNumber evidence="11">1.3.1.-</ecNumber>
    </recommendedName>
</protein>
<feature type="binding site" evidence="13">
    <location>
        <position position="124"/>
    </location>
    <ligand>
        <name>FMN</name>
        <dbReference type="ChEBI" id="CHEBI:58210"/>
    </ligand>
</feature>
<keyword evidence="7" id="KW-0694">RNA-binding</keyword>
<comment type="similarity">
    <text evidence="11">Belongs to the dus family.</text>
</comment>
<evidence type="ECO:0000256" key="2">
    <source>
        <dbReference type="ARBA" id="ARBA00022555"/>
    </source>
</evidence>
<evidence type="ECO:0000256" key="3">
    <source>
        <dbReference type="ARBA" id="ARBA00022630"/>
    </source>
</evidence>
<comment type="caution">
    <text evidence="15">The sequence shown here is derived from an EMBL/GenBank/DDBJ whole genome shotgun (WGS) entry which is preliminary data.</text>
</comment>
<keyword evidence="6" id="KW-0521">NADP</keyword>
<evidence type="ECO:0000256" key="1">
    <source>
        <dbReference type="ARBA" id="ARBA00002790"/>
    </source>
</evidence>
<dbReference type="InterPro" id="IPR024036">
    <property type="entry name" value="tRNA-dHydroUridine_Synthase_C"/>
</dbReference>
<keyword evidence="3 11" id="KW-0285">Flavoprotein</keyword>
<keyword evidence="13" id="KW-0547">Nucleotide-binding</keyword>
<organism evidence="15 16">
    <name type="scientific">Candidatus Buchananbacteria bacterium RIFCSPHIGHO2_02_FULL_56_16</name>
    <dbReference type="NCBI Taxonomy" id="1797542"/>
    <lineage>
        <taxon>Bacteria</taxon>
        <taxon>Candidatus Buchananiibacteriota</taxon>
    </lineage>
</organism>
<dbReference type="Proteomes" id="UP000177310">
    <property type="component" value="Unassembled WGS sequence"/>
</dbReference>
<dbReference type="PANTHER" id="PTHR11082:SF25">
    <property type="entry name" value="DUS-LIKE FMN-BINDING DOMAIN-CONTAINING PROTEIN"/>
    <property type="match status" value="1"/>
</dbReference>
<evidence type="ECO:0000313" key="15">
    <source>
        <dbReference type="EMBL" id="OGY51259.1"/>
    </source>
</evidence>
<dbReference type="InterPro" id="IPR013785">
    <property type="entry name" value="Aldolase_TIM"/>
</dbReference>
<comment type="cofactor">
    <cofactor evidence="11 13">
        <name>FMN</name>
        <dbReference type="ChEBI" id="CHEBI:58210"/>
    </cofactor>
</comment>
<dbReference type="GO" id="GO:0017150">
    <property type="term" value="F:tRNA dihydrouridine synthase activity"/>
    <property type="evidence" value="ECO:0007669"/>
    <property type="project" value="InterPro"/>
</dbReference>
<dbReference type="CDD" id="cd02801">
    <property type="entry name" value="DUS_like_FMN"/>
    <property type="match status" value="1"/>
</dbReference>
<dbReference type="InterPro" id="IPR001269">
    <property type="entry name" value="DUS_fam"/>
</dbReference>
<dbReference type="Gene3D" id="3.20.20.70">
    <property type="entry name" value="Aldolase class I"/>
    <property type="match status" value="1"/>
</dbReference>
<dbReference type="Pfam" id="PF01207">
    <property type="entry name" value="Dus"/>
    <property type="match status" value="1"/>
</dbReference>
<feature type="domain" description="DUS-like FMN-binding" evidence="14">
    <location>
        <begin position="1"/>
        <end position="287"/>
    </location>
</feature>
<dbReference type="EMBL" id="MHIL01000021">
    <property type="protein sequence ID" value="OGY51259.1"/>
    <property type="molecule type" value="Genomic_DNA"/>
</dbReference>
<keyword evidence="4 11" id="KW-0288">FMN</keyword>
<feature type="binding site" evidence="13">
    <location>
        <position position="55"/>
    </location>
    <ligand>
        <name>FMN</name>
        <dbReference type="ChEBI" id="CHEBI:58210"/>
    </ligand>
</feature>
<dbReference type="Gene3D" id="1.10.1200.80">
    <property type="entry name" value="Putative flavin oxidoreducatase, domain 2"/>
    <property type="match status" value="1"/>
</dbReference>
<evidence type="ECO:0000256" key="5">
    <source>
        <dbReference type="ARBA" id="ARBA00022694"/>
    </source>
</evidence>
<keyword evidence="5 11" id="KW-0819">tRNA processing</keyword>
<feature type="active site" description="Proton donor" evidence="12">
    <location>
        <position position="85"/>
    </location>
</feature>
<reference evidence="15 16" key="1">
    <citation type="journal article" date="2016" name="Nat. Commun.">
        <title>Thousands of microbial genomes shed light on interconnected biogeochemical processes in an aquifer system.</title>
        <authorList>
            <person name="Anantharaman K."/>
            <person name="Brown C.T."/>
            <person name="Hug L.A."/>
            <person name="Sharon I."/>
            <person name="Castelle C.J."/>
            <person name="Probst A.J."/>
            <person name="Thomas B.C."/>
            <person name="Singh A."/>
            <person name="Wilkins M.J."/>
            <person name="Karaoz U."/>
            <person name="Brodie E.L."/>
            <person name="Williams K.H."/>
            <person name="Hubbard S.S."/>
            <person name="Banfield J.F."/>
        </authorList>
    </citation>
    <scope>NUCLEOTIDE SEQUENCE [LARGE SCALE GENOMIC DNA]</scope>
</reference>
<feature type="binding site" evidence="13">
    <location>
        <begin position="184"/>
        <end position="186"/>
    </location>
    <ligand>
        <name>FMN</name>
        <dbReference type="ChEBI" id="CHEBI:58210"/>
    </ligand>
</feature>
<dbReference type="EC" id="1.3.1.-" evidence="11"/>
<comment type="function">
    <text evidence="1 11">Catalyzes the synthesis of 5,6-dihydrouridine (D), a modified base found in the D-loop of most tRNAs, via the reduction of the C5-C6 double bond in target uridines.</text>
</comment>
<accession>A0A1G1YG42</accession>
<dbReference type="PIRSF" id="PIRSF006621">
    <property type="entry name" value="Dus"/>
    <property type="match status" value="1"/>
</dbReference>
<dbReference type="InterPro" id="IPR035587">
    <property type="entry name" value="DUS-like_FMN-bd"/>
</dbReference>
<dbReference type="SUPFAM" id="SSF51395">
    <property type="entry name" value="FMN-linked oxidoreductases"/>
    <property type="match status" value="1"/>
</dbReference>
<dbReference type="GO" id="GO:0000049">
    <property type="term" value="F:tRNA binding"/>
    <property type="evidence" value="ECO:0007669"/>
    <property type="project" value="UniProtKB-KW"/>
</dbReference>
<sequence length="303" mass="32894">MDGYTDGAFRQICKEVNPAIVVVTEFVSADGITHGATKLRSKLAFDPAEQPVIAQIFGKDPATFAAATRYCEKQGFSGIDLNMGCPSKKVVKSEHGIALRRNLDRAFKLIEAVATSTNLPVSVKTRLGWSDASDLLEFGRGAQNAGANLLTIHGRTYTVPYSCPADFEPIYELKRQVSIPVIANGGIGDLADGLRKLGNLDGFMIGRAAFGNPWVFDLSGAPGRFADKVPLIKRHVEYLTKRKGERVAMFEIRKHLLAYVRGIPGASSYRIALARVESVAAVKKILDKIVGQLELDESSKSLV</sequence>
<dbReference type="GO" id="GO:0050660">
    <property type="term" value="F:flavin adenine dinucleotide binding"/>
    <property type="evidence" value="ECO:0007669"/>
    <property type="project" value="InterPro"/>
</dbReference>
<proteinExistence type="inferred from homology"/>
<evidence type="ECO:0000256" key="7">
    <source>
        <dbReference type="ARBA" id="ARBA00022884"/>
    </source>
</evidence>
<dbReference type="PANTHER" id="PTHR11082">
    <property type="entry name" value="TRNA-DIHYDROURIDINE SYNTHASE"/>
    <property type="match status" value="1"/>
</dbReference>
<evidence type="ECO:0000256" key="8">
    <source>
        <dbReference type="ARBA" id="ARBA00023002"/>
    </source>
</evidence>
<evidence type="ECO:0000259" key="14">
    <source>
        <dbReference type="Pfam" id="PF01207"/>
    </source>
</evidence>
<keyword evidence="2" id="KW-0820">tRNA-binding</keyword>
<dbReference type="STRING" id="1797542.A3J59_02705"/>
<gene>
    <name evidence="15" type="ORF">A3J59_02705</name>
</gene>
<dbReference type="AlphaFoldDB" id="A0A1G1YG42"/>
<comment type="catalytic activity">
    <reaction evidence="9">
        <text>a 5,6-dihydrouridine in tRNA + NADP(+) = a uridine in tRNA + NADPH + H(+)</text>
        <dbReference type="Rhea" id="RHEA:23624"/>
        <dbReference type="Rhea" id="RHEA-COMP:13339"/>
        <dbReference type="Rhea" id="RHEA-COMP:13887"/>
        <dbReference type="ChEBI" id="CHEBI:15378"/>
        <dbReference type="ChEBI" id="CHEBI:57783"/>
        <dbReference type="ChEBI" id="CHEBI:58349"/>
        <dbReference type="ChEBI" id="CHEBI:65315"/>
        <dbReference type="ChEBI" id="CHEBI:74443"/>
    </reaction>
</comment>
<feature type="binding site" evidence="13">
    <location>
        <begin position="206"/>
        <end position="207"/>
    </location>
    <ligand>
        <name>FMN</name>
        <dbReference type="ChEBI" id="CHEBI:58210"/>
    </ligand>
</feature>
<evidence type="ECO:0000256" key="9">
    <source>
        <dbReference type="ARBA" id="ARBA00048205"/>
    </source>
</evidence>
<evidence type="ECO:0000256" key="13">
    <source>
        <dbReference type="PIRSR" id="PIRSR006621-2"/>
    </source>
</evidence>
<evidence type="ECO:0000313" key="16">
    <source>
        <dbReference type="Proteomes" id="UP000177310"/>
    </source>
</evidence>
<evidence type="ECO:0000256" key="11">
    <source>
        <dbReference type="PIRNR" id="PIRNR006621"/>
    </source>
</evidence>
<evidence type="ECO:0000256" key="4">
    <source>
        <dbReference type="ARBA" id="ARBA00022643"/>
    </source>
</evidence>
<evidence type="ECO:0000256" key="12">
    <source>
        <dbReference type="PIRSR" id="PIRSR006621-1"/>
    </source>
</evidence>